<name>A0A1H0U6S9_SELRU</name>
<dbReference type="AlphaFoldDB" id="A0A1H0U6S9"/>
<proteinExistence type="predicted"/>
<dbReference type="InterPro" id="IPR017642">
    <property type="entry name" value="DNA_S_mod_DndB"/>
</dbReference>
<organism evidence="1 2">
    <name type="scientific">Selenomonas ruminantium</name>
    <dbReference type="NCBI Taxonomy" id="971"/>
    <lineage>
        <taxon>Bacteria</taxon>
        <taxon>Bacillati</taxon>
        <taxon>Bacillota</taxon>
        <taxon>Negativicutes</taxon>
        <taxon>Selenomonadales</taxon>
        <taxon>Selenomonadaceae</taxon>
        <taxon>Selenomonas</taxon>
    </lineage>
</organism>
<accession>A0A1H0U6S9</accession>
<dbReference type="Proteomes" id="UP000182412">
    <property type="component" value="Unassembled WGS sequence"/>
</dbReference>
<dbReference type="OrthoDB" id="9789139at2"/>
<sequence length="364" mass="41752">MREMYLLEVIQHDVKSYVGFFPARELVKLATKAELQEPQEAQRPINQKRLEEISDFVADKGILSTSIVIGTKDDRLSVKPVSDKIPYLYKIEFPESENEFDDYKDSFDIMDGQHRLFSFLPEYIKISDSVPFDIPFVVYIKPTLKERRIIFKNTNEKQESVASNLLMWFREKLNMLSGKEKTYHSVVSSLSCEARSPLKGRIIMGAEKITGGFKAQQVITILDKADIKDVDKKPLDNDQMFKLITNYLLGWEKAVGSKFCDRDKAFGAFSKISGFRFMISMLPEFYNQAKTDKRKIDCSYVVEKLEELFATYGMVASDLFVKDSQYMTKLGSNPFSAETPTTLLAKEWINNLKALKGGEFDPLA</sequence>
<evidence type="ECO:0000313" key="1">
    <source>
        <dbReference type="EMBL" id="SDP61536.1"/>
    </source>
</evidence>
<dbReference type="InterPro" id="IPR017601">
    <property type="entry name" value="DGQHR-contain_dom"/>
</dbReference>
<protein>
    <submittedName>
        <fullName evidence="1">DGQHR domain-containing protein</fullName>
    </submittedName>
</protein>
<dbReference type="Pfam" id="PF14072">
    <property type="entry name" value="DndB"/>
    <property type="match status" value="1"/>
</dbReference>
<evidence type="ECO:0000313" key="2">
    <source>
        <dbReference type="Proteomes" id="UP000182412"/>
    </source>
</evidence>
<reference evidence="1 2" key="1">
    <citation type="submission" date="2016-10" db="EMBL/GenBank/DDBJ databases">
        <authorList>
            <person name="de Groot N.N."/>
        </authorList>
    </citation>
    <scope>NUCLEOTIDE SEQUENCE [LARGE SCALE GENOMIC DNA]</scope>
    <source>
        <strain evidence="1 2">S137</strain>
    </source>
</reference>
<dbReference type="EMBL" id="FNJQ01000029">
    <property type="protein sequence ID" value="SDP61536.1"/>
    <property type="molecule type" value="Genomic_DNA"/>
</dbReference>
<dbReference type="NCBIfam" id="TIGR03187">
    <property type="entry name" value="DGQHR"/>
    <property type="match status" value="1"/>
</dbReference>
<gene>
    <name evidence="1" type="ORF">SAMN05216366_1297</name>
</gene>